<keyword evidence="2 6" id="KW-0812">Transmembrane</keyword>
<dbReference type="SUPFAM" id="SSF81321">
    <property type="entry name" value="Family A G protein-coupled receptor-like"/>
    <property type="match status" value="1"/>
</dbReference>
<evidence type="ECO:0000256" key="1">
    <source>
        <dbReference type="ARBA" id="ARBA00004370"/>
    </source>
</evidence>
<feature type="domain" description="G-protein coupled receptors family 1 profile" evidence="7">
    <location>
        <begin position="91"/>
        <end position="187"/>
    </location>
</feature>
<evidence type="ECO:0000313" key="9">
    <source>
        <dbReference type="Proteomes" id="UP000245119"/>
    </source>
</evidence>
<dbReference type="Proteomes" id="UP000245119">
    <property type="component" value="Linkage Group LG5"/>
</dbReference>
<feature type="region of interest" description="Disordered" evidence="5">
    <location>
        <begin position="269"/>
        <end position="290"/>
    </location>
</feature>
<feature type="compositionally biased region" description="Basic residues" evidence="5">
    <location>
        <begin position="238"/>
        <end position="249"/>
    </location>
</feature>
<dbReference type="PANTHER" id="PTHR46273:SF4">
    <property type="entry name" value="AT19640P"/>
    <property type="match status" value="1"/>
</dbReference>
<comment type="caution">
    <text evidence="8">The sequence shown here is derived from an EMBL/GenBank/DDBJ whole genome shotgun (WGS) entry which is preliminary data.</text>
</comment>
<evidence type="ECO:0000256" key="6">
    <source>
        <dbReference type="SAM" id="Phobius"/>
    </source>
</evidence>
<sequence length="290" mass="32758">MAGHDRLSPFDPVSPTGYSYSLHSHLNTSGPDNGNQMTTEEPSFEENCFNRSYIPGMVSKETFIGIMEFSQSYSHLHGYVSTAVCLFGLMSNTANIIVLTRKNMISSTNTILMWLAVADLLTMMSYLPFAIHFYLMREPGLRPFATRSLGWILFLMFHASFSIVCHTVAIWLTIALAIFRYIYICLPPGEHLLQPAQGQDHHLHRLPSDGGGVHAQLLHQPLRQQPPRPTHASSQCQRRGHPRHRRPRGGRATGVRGCALDRVKDCGGRHTGTEKRIEERMDEWMEEDSV</sequence>
<dbReference type="InterPro" id="IPR019427">
    <property type="entry name" value="7TM_GPCR_serpentine_rcpt_Srw"/>
</dbReference>
<dbReference type="PRINTS" id="PR00237">
    <property type="entry name" value="GPCRRHODOPSN"/>
</dbReference>
<evidence type="ECO:0000259" key="7">
    <source>
        <dbReference type="PROSITE" id="PS50262"/>
    </source>
</evidence>
<organism evidence="8 9">
    <name type="scientific">Pomacea canaliculata</name>
    <name type="common">Golden apple snail</name>
    <dbReference type="NCBI Taxonomy" id="400727"/>
    <lineage>
        <taxon>Eukaryota</taxon>
        <taxon>Metazoa</taxon>
        <taxon>Spiralia</taxon>
        <taxon>Lophotrochozoa</taxon>
        <taxon>Mollusca</taxon>
        <taxon>Gastropoda</taxon>
        <taxon>Caenogastropoda</taxon>
        <taxon>Architaenioglossa</taxon>
        <taxon>Ampullarioidea</taxon>
        <taxon>Ampullariidae</taxon>
        <taxon>Pomacea</taxon>
    </lineage>
</organism>
<evidence type="ECO:0000256" key="3">
    <source>
        <dbReference type="ARBA" id="ARBA00022989"/>
    </source>
</evidence>
<dbReference type="GO" id="GO:0008528">
    <property type="term" value="F:G protein-coupled peptide receptor activity"/>
    <property type="evidence" value="ECO:0007669"/>
    <property type="project" value="InterPro"/>
</dbReference>
<dbReference type="Pfam" id="PF10324">
    <property type="entry name" value="7TM_GPCR_Srw"/>
    <property type="match status" value="1"/>
</dbReference>
<evidence type="ECO:0000256" key="5">
    <source>
        <dbReference type="SAM" id="MobiDB-lite"/>
    </source>
</evidence>
<dbReference type="EMBL" id="PZQS01000005">
    <property type="protein sequence ID" value="PVD30298.1"/>
    <property type="molecule type" value="Genomic_DNA"/>
</dbReference>
<keyword evidence="3 6" id="KW-1133">Transmembrane helix</keyword>
<dbReference type="InterPro" id="IPR053219">
    <property type="entry name" value="GPCR_Dmsr-1"/>
</dbReference>
<dbReference type="PANTHER" id="PTHR46273">
    <property type="entry name" value="MYOSUPPRESSIN RECEPTOR 1, ISOFORM B-RELATED"/>
    <property type="match status" value="1"/>
</dbReference>
<dbReference type="STRING" id="400727.A0A2T7PA57"/>
<dbReference type="OrthoDB" id="5864054at2759"/>
<protein>
    <recommendedName>
        <fullName evidence="7">G-protein coupled receptors family 1 profile domain-containing protein</fullName>
    </recommendedName>
</protein>
<proteinExistence type="predicted"/>
<evidence type="ECO:0000313" key="8">
    <source>
        <dbReference type="EMBL" id="PVD30298.1"/>
    </source>
</evidence>
<feature type="transmembrane region" description="Helical" evidence="6">
    <location>
        <begin position="151"/>
        <end position="179"/>
    </location>
</feature>
<dbReference type="Gene3D" id="1.20.1070.10">
    <property type="entry name" value="Rhodopsin 7-helix transmembrane proteins"/>
    <property type="match status" value="1"/>
</dbReference>
<keyword evidence="4 6" id="KW-0472">Membrane</keyword>
<feature type="transmembrane region" description="Helical" evidence="6">
    <location>
        <begin position="111"/>
        <end position="131"/>
    </location>
</feature>
<dbReference type="CDD" id="cd14978">
    <property type="entry name" value="7tmA_FMRFamide_R-like"/>
    <property type="match status" value="1"/>
</dbReference>
<accession>A0A2T7PA57</accession>
<keyword evidence="9" id="KW-1185">Reference proteome</keyword>
<name>A0A2T7PA57_POMCA</name>
<comment type="subcellular location">
    <subcellularLocation>
        <location evidence="1">Membrane</location>
    </subcellularLocation>
</comment>
<dbReference type="InterPro" id="IPR000276">
    <property type="entry name" value="GPCR_Rhodpsn"/>
</dbReference>
<dbReference type="InterPro" id="IPR017452">
    <property type="entry name" value="GPCR_Rhodpsn_7TM"/>
</dbReference>
<reference evidence="8 9" key="1">
    <citation type="submission" date="2018-04" db="EMBL/GenBank/DDBJ databases">
        <title>The genome of golden apple snail Pomacea canaliculata provides insight into stress tolerance and invasive adaptation.</title>
        <authorList>
            <person name="Liu C."/>
            <person name="Liu B."/>
            <person name="Ren Y."/>
            <person name="Zhang Y."/>
            <person name="Wang H."/>
            <person name="Li S."/>
            <person name="Jiang F."/>
            <person name="Yin L."/>
            <person name="Zhang G."/>
            <person name="Qian W."/>
            <person name="Fan W."/>
        </authorList>
    </citation>
    <scope>NUCLEOTIDE SEQUENCE [LARGE SCALE GENOMIC DNA]</scope>
    <source>
        <strain evidence="8">SZHN2017</strain>
        <tissue evidence="8">Muscle</tissue>
    </source>
</reference>
<evidence type="ECO:0000256" key="4">
    <source>
        <dbReference type="ARBA" id="ARBA00023136"/>
    </source>
</evidence>
<dbReference type="GO" id="GO:0005886">
    <property type="term" value="C:plasma membrane"/>
    <property type="evidence" value="ECO:0007669"/>
    <property type="project" value="TreeGrafter"/>
</dbReference>
<feature type="region of interest" description="Disordered" evidence="5">
    <location>
        <begin position="221"/>
        <end position="254"/>
    </location>
</feature>
<gene>
    <name evidence="8" type="ORF">C0Q70_09562</name>
</gene>
<feature type="compositionally biased region" description="Basic and acidic residues" evidence="5">
    <location>
        <begin position="269"/>
        <end position="283"/>
    </location>
</feature>
<dbReference type="PROSITE" id="PS50262">
    <property type="entry name" value="G_PROTEIN_RECEP_F1_2"/>
    <property type="match status" value="1"/>
</dbReference>
<feature type="transmembrane region" description="Helical" evidence="6">
    <location>
        <begin position="76"/>
        <end position="99"/>
    </location>
</feature>
<evidence type="ECO:0000256" key="2">
    <source>
        <dbReference type="ARBA" id="ARBA00022692"/>
    </source>
</evidence>
<dbReference type="AlphaFoldDB" id="A0A2T7PA57"/>